<reference evidence="2" key="1">
    <citation type="submission" date="2018-02" db="EMBL/GenBank/DDBJ databases">
        <authorList>
            <person name="Cohen D.B."/>
            <person name="Kent A.D."/>
        </authorList>
    </citation>
    <scope>NUCLEOTIDE SEQUENCE</scope>
</reference>
<accession>A0A2N9IRV3</accession>
<feature type="region of interest" description="Disordered" evidence="1">
    <location>
        <begin position="127"/>
        <end position="147"/>
    </location>
</feature>
<proteinExistence type="predicted"/>
<feature type="compositionally biased region" description="Low complexity" evidence="1">
    <location>
        <begin position="414"/>
        <end position="437"/>
    </location>
</feature>
<dbReference type="EMBL" id="OIVN01006171">
    <property type="protein sequence ID" value="SPD26920.1"/>
    <property type="molecule type" value="Genomic_DNA"/>
</dbReference>
<feature type="region of interest" description="Disordered" evidence="1">
    <location>
        <begin position="405"/>
        <end position="456"/>
    </location>
</feature>
<evidence type="ECO:0000313" key="2">
    <source>
        <dbReference type="EMBL" id="SPD26920.1"/>
    </source>
</evidence>
<evidence type="ECO:0008006" key="3">
    <source>
        <dbReference type="Google" id="ProtNLM"/>
    </source>
</evidence>
<evidence type="ECO:0000256" key="1">
    <source>
        <dbReference type="SAM" id="MobiDB-lite"/>
    </source>
</evidence>
<sequence>MLSANQENHVIEKLSLFEKLSILDLGEFGISGKLTQNCGLQNKDCQSDFLVSGLFSDVDFRQLGNALDETRQPDSRGAAERASHKAVEELQRHYDAGGDDVASALGITIQELIQPFVVAAVAGSTKAPTRGGRMAPRRVVAPKRRRASKRTSETLEIDLEVVEPRKRYPHEGGACSSLHGTRQLYALKLSPGEGLYKRYFHHIGAFHLSTCEMGMLLLDWSAILGIRFEGRIPPREPISHEEAMVMLGIDDLSAFVRTNKVTLKFIVYWVFEHFPTSRPSMLRPRTGVVFPLARCWDVTRIERMTIRTLLEHRSKVDCIRDSYILFQPYDMRVIVREEMDIPLVVPIDLPTLLTIEDYAPPEPRDAYRVGVDSSELCLAGLPYLECVQLRLGGELERLPSEVTRLRSELDGSETRMSTTSTTFTGGTGTSTQGPCSSPDHDYRGWLDGDYQGPDLP</sequence>
<name>A0A2N9IRV3_FAGSY</name>
<organism evidence="2">
    <name type="scientific">Fagus sylvatica</name>
    <name type="common">Beechnut</name>
    <dbReference type="NCBI Taxonomy" id="28930"/>
    <lineage>
        <taxon>Eukaryota</taxon>
        <taxon>Viridiplantae</taxon>
        <taxon>Streptophyta</taxon>
        <taxon>Embryophyta</taxon>
        <taxon>Tracheophyta</taxon>
        <taxon>Spermatophyta</taxon>
        <taxon>Magnoliopsida</taxon>
        <taxon>eudicotyledons</taxon>
        <taxon>Gunneridae</taxon>
        <taxon>Pentapetalae</taxon>
        <taxon>rosids</taxon>
        <taxon>fabids</taxon>
        <taxon>Fagales</taxon>
        <taxon>Fagaceae</taxon>
        <taxon>Fagus</taxon>
    </lineage>
</organism>
<dbReference type="AlphaFoldDB" id="A0A2N9IRV3"/>
<gene>
    <name evidence="2" type="ORF">FSB_LOCUS54802</name>
</gene>
<protein>
    <recommendedName>
        <fullName evidence="3">Aminotransferase-like plant mobile domain-containing protein</fullName>
    </recommendedName>
</protein>